<evidence type="ECO:0000313" key="2">
    <source>
        <dbReference type="EMBL" id="CAI9296624.1"/>
    </source>
</evidence>
<dbReference type="PANTHER" id="PTHR22734">
    <property type="entry name" value="U3 SMALL NUCLEOLAR RIBONUCLEOPROTEIN PROTEIN IMP4"/>
    <property type="match status" value="1"/>
</dbReference>
<dbReference type="GO" id="GO:0042134">
    <property type="term" value="F:rRNA primary transcript binding"/>
    <property type="evidence" value="ECO:0007669"/>
    <property type="project" value="InterPro"/>
</dbReference>
<dbReference type="GO" id="GO:0006364">
    <property type="term" value="P:rRNA processing"/>
    <property type="evidence" value="ECO:0007669"/>
    <property type="project" value="InterPro"/>
</dbReference>
<name>A0AA35ZPR4_LACSI</name>
<dbReference type="InterPro" id="IPR007109">
    <property type="entry name" value="Brix"/>
</dbReference>
<dbReference type="Proteomes" id="UP001177003">
    <property type="component" value="Chromosome 8"/>
</dbReference>
<dbReference type="GO" id="GO:0030515">
    <property type="term" value="F:snoRNA binding"/>
    <property type="evidence" value="ECO:0007669"/>
    <property type="project" value="TreeGrafter"/>
</dbReference>
<dbReference type="EMBL" id="OX465084">
    <property type="protein sequence ID" value="CAI9296624.1"/>
    <property type="molecule type" value="Genomic_DNA"/>
</dbReference>
<dbReference type="AlphaFoldDB" id="A0AA35ZPR4"/>
<feature type="domain" description="Brix" evidence="1">
    <location>
        <begin position="1"/>
        <end position="109"/>
    </location>
</feature>
<keyword evidence="3" id="KW-1185">Reference proteome</keyword>
<dbReference type="PANTHER" id="PTHR22734:SF2">
    <property type="entry name" value="U3 SMALL NUCLEOLAR RIBONUCLEOPROTEIN PROTEIN IMP4"/>
    <property type="match status" value="1"/>
</dbReference>
<dbReference type="InterPro" id="IPR044281">
    <property type="entry name" value="IMP4/RPF1"/>
</dbReference>
<reference evidence="2" key="1">
    <citation type="submission" date="2023-04" db="EMBL/GenBank/DDBJ databases">
        <authorList>
            <person name="Vijverberg K."/>
            <person name="Xiong W."/>
            <person name="Schranz E."/>
        </authorList>
    </citation>
    <scope>NUCLEOTIDE SEQUENCE</scope>
</reference>
<gene>
    <name evidence="2" type="ORF">LSALG_LOCUS35479</name>
</gene>
<dbReference type="SUPFAM" id="SSF52954">
    <property type="entry name" value="Class II aaRS ABD-related"/>
    <property type="match status" value="1"/>
</dbReference>
<dbReference type="GO" id="GO:0034457">
    <property type="term" value="C:Mpp10 complex"/>
    <property type="evidence" value="ECO:0007669"/>
    <property type="project" value="TreeGrafter"/>
</dbReference>
<proteinExistence type="predicted"/>
<accession>A0AA35ZPR4</accession>
<protein>
    <recommendedName>
        <fullName evidence="1">Brix domain-containing protein</fullName>
    </recommendedName>
</protein>
<evidence type="ECO:0000259" key="1">
    <source>
        <dbReference type="PROSITE" id="PS50833"/>
    </source>
</evidence>
<sequence>MGKGLIPADLETWKQRRRAPGSHGVDVPRAFEIFLHCGFFASRFVKGLHLFPVPKPDSKCIITCANQSDYISFRHHVYRQSGGPKSVDLKEVGPRFELNLYQLGRNFMQHTPKTCSTFVSVRMRT</sequence>
<organism evidence="2 3">
    <name type="scientific">Lactuca saligna</name>
    <name type="common">Willowleaf lettuce</name>
    <dbReference type="NCBI Taxonomy" id="75948"/>
    <lineage>
        <taxon>Eukaryota</taxon>
        <taxon>Viridiplantae</taxon>
        <taxon>Streptophyta</taxon>
        <taxon>Embryophyta</taxon>
        <taxon>Tracheophyta</taxon>
        <taxon>Spermatophyta</taxon>
        <taxon>Magnoliopsida</taxon>
        <taxon>eudicotyledons</taxon>
        <taxon>Gunneridae</taxon>
        <taxon>Pentapetalae</taxon>
        <taxon>asterids</taxon>
        <taxon>campanulids</taxon>
        <taxon>Asterales</taxon>
        <taxon>Asteraceae</taxon>
        <taxon>Cichorioideae</taxon>
        <taxon>Cichorieae</taxon>
        <taxon>Lactucinae</taxon>
        <taxon>Lactuca</taxon>
    </lineage>
</organism>
<dbReference type="GO" id="GO:0032040">
    <property type="term" value="C:small-subunit processome"/>
    <property type="evidence" value="ECO:0007669"/>
    <property type="project" value="TreeGrafter"/>
</dbReference>
<dbReference type="PROSITE" id="PS50833">
    <property type="entry name" value="BRIX"/>
    <property type="match status" value="1"/>
</dbReference>
<dbReference type="Pfam" id="PF04427">
    <property type="entry name" value="Brix"/>
    <property type="match status" value="1"/>
</dbReference>
<evidence type="ECO:0000313" key="3">
    <source>
        <dbReference type="Proteomes" id="UP001177003"/>
    </source>
</evidence>